<reference evidence="6 7" key="1">
    <citation type="journal article" date="2010" name="Stand. Genomic Sci.">
        <title>Complete genome sequence of Haliangium ochraceum type strain (SMP-2).</title>
        <authorList>
            <consortium name="US DOE Joint Genome Institute (JGI-PGF)"/>
            <person name="Ivanova N."/>
            <person name="Daum C."/>
            <person name="Lang E."/>
            <person name="Abt B."/>
            <person name="Kopitz M."/>
            <person name="Saunders E."/>
            <person name="Lapidus A."/>
            <person name="Lucas S."/>
            <person name="Glavina Del Rio T."/>
            <person name="Nolan M."/>
            <person name="Tice H."/>
            <person name="Copeland A."/>
            <person name="Cheng J.F."/>
            <person name="Chen F."/>
            <person name="Bruce D."/>
            <person name="Goodwin L."/>
            <person name="Pitluck S."/>
            <person name="Mavromatis K."/>
            <person name="Pati A."/>
            <person name="Mikhailova N."/>
            <person name="Chen A."/>
            <person name="Palaniappan K."/>
            <person name="Land M."/>
            <person name="Hauser L."/>
            <person name="Chang Y.J."/>
            <person name="Jeffries C.D."/>
            <person name="Detter J.C."/>
            <person name="Brettin T."/>
            <person name="Rohde M."/>
            <person name="Goker M."/>
            <person name="Bristow J."/>
            <person name="Markowitz V."/>
            <person name="Eisen J.A."/>
            <person name="Hugenholtz P."/>
            <person name="Kyrpides N.C."/>
            <person name="Klenk H.P."/>
        </authorList>
    </citation>
    <scope>NUCLEOTIDE SEQUENCE [LARGE SCALE GENOMIC DNA]</scope>
    <source>
        <strain evidence="7">DSM 14365 / CIP 107738 / JCM 11303 / AJ 13395 / SMP-2</strain>
    </source>
</reference>
<dbReference type="InterPro" id="IPR001613">
    <property type="entry name" value="Flavin_amine_oxidase"/>
</dbReference>
<accession>D0LHC1</accession>
<dbReference type="STRING" id="502025.Hoch_5789"/>
<dbReference type="PRINTS" id="PR00757">
    <property type="entry name" value="AMINEOXDASEF"/>
</dbReference>
<dbReference type="Gene3D" id="3.90.660.10">
    <property type="match status" value="1"/>
</dbReference>
<dbReference type="AlphaFoldDB" id="D0LHC1"/>
<evidence type="ECO:0000256" key="4">
    <source>
        <dbReference type="PIRSR" id="PIRSR601613-1"/>
    </source>
</evidence>
<evidence type="ECO:0000256" key="2">
    <source>
        <dbReference type="ARBA" id="ARBA00005995"/>
    </source>
</evidence>
<feature type="domain" description="Amine oxidase" evidence="5">
    <location>
        <begin position="14"/>
        <end position="436"/>
    </location>
</feature>
<keyword evidence="7" id="KW-1185">Reference proteome</keyword>
<dbReference type="Gene3D" id="1.10.405.10">
    <property type="entry name" value="Guanine Nucleotide Dissociation Inhibitor, domain 1"/>
    <property type="match status" value="1"/>
</dbReference>
<dbReference type="RefSeq" id="WP_012830858.1">
    <property type="nucleotide sequence ID" value="NC_013440.1"/>
</dbReference>
<evidence type="ECO:0000256" key="3">
    <source>
        <dbReference type="ARBA" id="ARBA00023002"/>
    </source>
</evidence>
<evidence type="ECO:0000313" key="7">
    <source>
        <dbReference type="Proteomes" id="UP000001880"/>
    </source>
</evidence>
<dbReference type="SUPFAM" id="SSF51905">
    <property type="entry name" value="FAD/NAD(P)-binding domain"/>
    <property type="match status" value="1"/>
</dbReference>
<organism evidence="6 7">
    <name type="scientific">Haliangium ochraceum (strain DSM 14365 / JCM 11303 / SMP-2)</name>
    <dbReference type="NCBI Taxonomy" id="502025"/>
    <lineage>
        <taxon>Bacteria</taxon>
        <taxon>Pseudomonadati</taxon>
        <taxon>Myxococcota</taxon>
        <taxon>Polyangia</taxon>
        <taxon>Haliangiales</taxon>
        <taxon>Kofleriaceae</taxon>
        <taxon>Haliangium</taxon>
    </lineage>
</organism>
<dbReference type="eggNOG" id="COG1231">
    <property type="taxonomic scope" value="Bacteria"/>
</dbReference>
<dbReference type="SUPFAM" id="SSF54373">
    <property type="entry name" value="FAD-linked reductases, C-terminal domain"/>
    <property type="match status" value="1"/>
</dbReference>
<evidence type="ECO:0000313" key="6">
    <source>
        <dbReference type="EMBL" id="ACY18266.1"/>
    </source>
</evidence>
<gene>
    <name evidence="6" type="ordered locus">Hoch_5789</name>
</gene>
<feature type="binding site" evidence="4">
    <location>
        <position position="331"/>
    </location>
    <ligand>
        <name>substrate</name>
    </ligand>
</feature>
<protein>
    <submittedName>
        <fullName evidence="6">Amine oxidase</fullName>
    </submittedName>
</protein>
<dbReference type="InterPro" id="IPR050703">
    <property type="entry name" value="Flavin_MAO"/>
</dbReference>
<feature type="binding site" evidence="4">
    <location>
        <begin position="34"/>
        <end position="35"/>
    </location>
    <ligand>
        <name>FAD</name>
        <dbReference type="ChEBI" id="CHEBI:57692"/>
    </ligand>
</feature>
<dbReference type="PANTHER" id="PTHR43563:SF1">
    <property type="entry name" value="AMINE OXIDASE [FLAVIN-CONTAINING] B"/>
    <property type="match status" value="1"/>
</dbReference>
<feature type="binding site" evidence="4">
    <location>
        <position position="227"/>
    </location>
    <ligand>
        <name>FAD</name>
        <dbReference type="ChEBI" id="CHEBI:57692"/>
    </ligand>
</feature>
<keyword evidence="3" id="KW-0560">Oxidoreductase</keyword>
<name>D0LHC1_HALO1</name>
<dbReference type="PANTHER" id="PTHR43563">
    <property type="entry name" value="AMINE OXIDASE"/>
    <property type="match status" value="1"/>
</dbReference>
<feature type="binding site" evidence="4">
    <location>
        <position position="15"/>
    </location>
    <ligand>
        <name>FAD</name>
        <dbReference type="ChEBI" id="CHEBI:57692"/>
    </ligand>
</feature>
<comment type="cofactor">
    <cofactor evidence="1">
        <name>FAD</name>
        <dbReference type="ChEBI" id="CHEBI:57692"/>
    </cofactor>
</comment>
<evidence type="ECO:0000256" key="1">
    <source>
        <dbReference type="ARBA" id="ARBA00001974"/>
    </source>
</evidence>
<dbReference type="EMBL" id="CP001804">
    <property type="protein sequence ID" value="ACY18266.1"/>
    <property type="molecule type" value="Genomic_DNA"/>
</dbReference>
<dbReference type="InterPro" id="IPR036188">
    <property type="entry name" value="FAD/NAD-bd_sf"/>
</dbReference>
<dbReference type="InterPro" id="IPR002937">
    <property type="entry name" value="Amino_oxidase"/>
</dbReference>
<comment type="similarity">
    <text evidence="2">Belongs to the flavin monoamine oxidase family.</text>
</comment>
<dbReference type="HOGENOM" id="CLU_004498_0_2_7"/>
<dbReference type="Pfam" id="PF01593">
    <property type="entry name" value="Amino_oxidase"/>
    <property type="match status" value="1"/>
</dbReference>
<dbReference type="Proteomes" id="UP000001880">
    <property type="component" value="Chromosome"/>
</dbReference>
<dbReference type="Gene3D" id="3.50.50.60">
    <property type="entry name" value="FAD/NAD(P)-binding domain"/>
    <property type="match status" value="1"/>
</dbReference>
<dbReference type="OrthoDB" id="9794630at2"/>
<dbReference type="KEGG" id="hoh:Hoch_5789"/>
<evidence type="ECO:0000259" key="5">
    <source>
        <dbReference type="Pfam" id="PF01593"/>
    </source>
</evidence>
<dbReference type="GO" id="GO:0016491">
    <property type="term" value="F:oxidoreductase activity"/>
    <property type="evidence" value="ECO:0007669"/>
    <property type="project" value="UniProtKB-KW"/>
</dbReference>
<proteinExistence type="inferred from homology"/>
<feature type="binding site" evidence="4">
    <location>
        <position position="412"/>
    </location>
    <ligand>
        <name>FAD</name>
        <dbReference type="ChEBI" id="CHEBI:57692"/>
    </ligand>
</feature>
<sequence>MRRVCEVVVVGAGLSGLSAARSLEAAGASVCVLEARERIGGRVLSLPLGRGVADLGGQWIAPTQTRVLALADELGLACAPQYREGSAVIVEDQASARGPRRWLQRLLGALELGRRVRRLERMQTRVTAAPTSSATATWDEQTLGDWLADARARSTRDALALLTRLHFAVEPEEISLLHALHALSATSGLLGPAEFEGHELRVVGGAQRLAEGLAARLREPVCTGRAVAALHQDEGGVTCLGADFEVRADFAVLALPPAALAGLRCSPAWPSARLAHLRGVRQGPVIKHTLAYERPFWRTRGLSGEVYDATGPVSAFVDHSGADGHHALQAFILGAHARALGALPAPERHRLVVAAAVHALGSDAEQPCAWVEYDWGRDPLAHGCVSALAPGLFASHALQREPVGRVHLAGTETAERWPSHMEGALAAAARVAEALIPRLNARRG</sequence>